<evidence type="ECO:0000256" key="1">
    <source>
        <dbReference type="ARBA" id="ARBA00004202"/>
    </source>
</evidence>
<keyword evidence="3" id="KW-0813">Transport</keyword>
<dbReference type="Gene3D" id="3.40.50.300">
    <property type="entry name" value="P-loop containing nucleotide triphosphate hydrolases"/>
    <property type="match status" value="1"/>
</dbReference>
<dbReference type="CDD" id="cd03230">
    <property type="entry name" value="ABC_DR_subfamily_A"/>
    <property type="match status" value="1"/>
</dbReference>
<dbReference type="KEGG" id="rxy:Rxyl_0089"/>
<dbReference type="InterPro" id="IPR003593">
    <property type="entry name" value="AAA+_ATPase"/>
</dbReference>
<evidence type="ECO:0000256" key="5">
    <source>
        <dbReference type="ARBA" id="ARBA00022840"/>
    </source>
</evidence>
<dbReference type="InterPro" id="IPR050763">
    <property type="entry name" value="ABC_transporter_ATP-binding"/>
</dbReference>
<evidence type="ECO:0000256" key="2">
    <source>
        <dbReference type="ARBA" id="ARBA00005417"/>
    </source>
</evidence>
<evidence type="ECO:0000256" key="4">
    <source>
        <dbReference type="ARBA" id="ARBA00022741"/>
    </source>
</evidence>
<evidence type="ECO:0000313" key="9">
    <source>
        <dbReference type="Proteomes" id="UP000006637"/>
    </source>
</evidence>
<dbReference type="InterPro" id="IPR027417">
    <property type="entry name" value="P-loop_NTPase"/>
</dbReference>
<sequence>MRREMGAVIETSGLAKSYGKSRGIRGVDLTVREGEVFGFLGPNGAGKTTTIRLLMGFLRPSGGSARVFGFDVWRQSVEVRSRVGNLPGEFALEDRLTGEELLRFFARLRGVGDLSHARELAERLGAELGRPMRRLSRGNKQKIGLIQAMFHRPPLLILDEPTGGLDPLVQEEFLGMVREVKEEGRTVFFSSHNLAEVERVCDRVGIIREGELVAVEPTDALIDKSFRHVRVAFGEEPPEKELRRLAGLPGVENFRSEGPGRVSFTVYGGFDAVIKQLARHTVAGVDFERPSLEEVFLAYYGGKGDGR</sequence>
<keyword evidence="9" id="KW-1185">Reference proteome</keyword>
<dbReference type="eggNOG" id="COG1131">
    <property type="taxonomic scope" value="Bacteria"/>
</dbReference>
<name>Q1AZV9_RUBXD</name>
<dbReference type="HOGENOM" id="CLU_000604_1_2_11"/>
<gene>
    <name evidence="8" type="ordered locus">Rxyl_0089</name>
</gene>
<dbReference type="GO" id="GO:0016887">
    <property type="term" value="F:ATP hydrolysis activity"/>
    <property type="evidence" value="ECO:0007669"/>
    <property type="project" value="InterPro"/>
</dbReference>
<dbReference type="AlphaFoldDB" id="Q1AZV9"/>
<dbReference type="PANTHER" id="PTHR42711">
    <property type="entry name" value="ABC TRANSPORTER ATP-BINDING PROTEIN"/>
    <property type="match status" value="1"/>
</dbReference>
<protein>
    <submittedName>
        <fullName evidence="8">ABC transporter related</fullName>
    </submittedName>
</protein>
<dbReference type="PANTHER" id="PTHR42711:SF5">
    <property type="entry name" value="ABC TRANSPORTER ATP-BINDING PROTEIN NATA"/>
    <property type="match status" value="1"/>
</dbReference>
<evidence type="ECO:0000313" key="8">
    <source>
        <dbReference type="EMBL" id="ABG03069.1"/>
    </source>
</evidence>
<accession>Q1AZV9</accession>
<keyword evidence="5" id="KW-0067">ATP-binding</keyword>
<proteinExistence type="inferred from homology"/>
<keyword evidence="6" id="KW-0046">Antibiotic resistance</keyword>
<reference evidence="8 9" key="1">
    <citation type="submission" date="2006-06" db="EMBL/GenBank/DDBJ databases">
        <title>Complete sequence of Rubrobacter xylanophilus DSM 9941.</title>
        <authorList>
            <consortium name="US DOE Joint Genome Institute"/>
            <person name="Copeland A."/>
            <person name="Lucas S."/>
            <person name="Lapidus A."/>
            <person name="Barry K."/>
            <person name="Detter J.C."/>
            <person name="Glavina del Rio T."/>
            <person name="Hammon N."/>
            <person name="Israni S."/>
            <person name="Dalin E."/>
            <person name="Tice H."/>
            <person name="Pitluck S."/>
            <person name="Munk A.C."/>
            <person name="Brettin T."/>
            <person name="Bruce D."/>
            <person name="Han C."/>
            <person name="Tapia R."/>
            <person name="Gilna P."/>
            <person name="Schmutz J."/>
            <person name="Larimer F."/>
            <person name="Land M."/>
            <person name="Hauser L."/>
            <person name="Kyrpides N."/>
            <person name="Lykidis A."/>
            <person name="da Costa M.S."/>
            <person name="Rainey F.A."/>
            <person name="Empadinhas N."/>
            <person name="Jolivet E."/>
            <person name="Battista J.R."/>
            <person name="Richardson P."/>
        </authorList>
    </citation>
    <scope>NUCLEOTIDE SEQUENCE [LARGE SCALE GENOMIC DNA]</scope>
    <source>
        <strain evidence="9">DSM 9941 / NBRC 16129 / PRD-1</strain>
    </source>
</reference>
<dbReference type="Proteomes" id="UP000006637">
    <property type="component" value="Chromosome"/>
</dbReference>
<comment type="subcellular location">
    <subcellularLocation>
        <location evidence="1">Cell membrane</location>
        <topology evidence="1">Peripheral membrane protein</topology>
    </subcellularLocation>
</comment>
<evidence type="ECO:0000259" key="7">
    <source>
        <dbReference type="PROSITE" id="PS50893"/>
    </source>
</evidence>
<dbReference type="GO" id="GO:0005524">
    <property type="term" value="F:ATP binding"/>
    <property type="evidence" value="ECO:0007669"/>
    <property type="project" value="UniProtKB-KW"/>
</dbReference>
<evidence type="ECO:0000256" key="6">
    <source>
        <dbReference type="ARBA" id="ARBA00023251"/>
    </source>
</evidence>
<dbReference type="InterPro" id="IPR003439">
    <property type="entry name" value="ABC_transporter-like_ATP-bd"/>
</dbReference>
<dbReference type="EMBL" id="CP000386">
    <property type="protein sequence ID" value="ABG03069.1"/>
    <property type="molecule type" value="Genomic_DNA"/>
</dbReference>
<dbReference type="PhylomeDB" id="Q1AZV9"/>
<dbReference type="STRING" id="266117.Rxyl_0089"/>
<comment type="similarity">
    <text evidence="2">Belongs to the ABC transporter superfamily.</text>
</comment>
<evidence type="ECO:0000256" key="3">
    <source>
        <dbReference type="ARBA" id="ARBA00022448"/>
    </source>
</evidence>
<dbReference type="SUPFAM" id="SSF52540">
    <property type="entry name" value="P-loop containing nucleoside triphosphate hydrolases"/>
    <property type="match status" value="1"/>
</dbReference>
<dbReference type="GO" id="GO:0005886">
    <property type="term" value="C:plasma membrane"/>
    <property type="evidence" value="ECO:0007669"/>
    <property type="project" value="UniProtKB-SubCell"/>
</dbReference>
<keyword evidence="4" id="KW-0547">Nucleotide-binding</keyword>
<dbReference type="Pfam" id="PF00005">
    <property type="entry name" value="ABC_tran"/>
    <property type="match status" value="1"/>
</dbReference>
<dbReference type="SMART" id="SM00382">
    <property type="entry name" value="AAA"/>
    <property type="match status" value="1"/>
</dbReference>
<dbReference type="PROSITE" id="PS50893">
    <property type="entry name" value="ABC_TRANSPORTER_2"/>
    <property type="match status" value="1"/>
</dbReference>
<organism evidence="8 9">
    <name type="scientific">Rubrobacter xylanophilus (strain DSM 9941 / JCM 11954 / NBRC 16129 / PRD-1)</name>
    <dbReference type="NCBI Taxonomy" id="266117"/>
    <lineage>
        <taxon>Bacteria</taxon>
        <taxon>Bacillati</taxon>
        <taxon>Actinomycetota</taxon>
        <taxon>Rubrobacteria</taxon>
        <taxon>Rubrobacterales</taxon>
        <taxon>Rubrobacteraceae</taxon>
        <taxon>Rubrobacter</taxon>
    </lineage>
</organism>
<feature type="domain" description="ABC transporter" evidence="7">
    <location>
        <begin position="9"/>
        <end position="234"/>
    </location>
</feature>
<dbReference type="GO" id="GO:0046677">
    <property type="term" value="P:response to antibiotic"/>
    <property type="evidence" value="ECO:0007669"/>
    <property type="project" value="UniProtKB-KW"/>
</dbReference>